<evidence type="ECO:0000313" key="1">
    <source>
        <dbReference type="EMBL" id="KAA6320297.1"/>
    </source>
</evidence>
<proteinExistence type="predicted"/>
<sequence>MGRNGNVCRYLIGNDRTATYARVGNLNRGLPPDLQRLTEDHGVCLSSSLDYWQDDLILQAFNRNLIVAPEIYGNPWLLKDQEFAELAAIFNLHRKYNDILVNGITLAEETYGKYAVSRGNDDIRLVTFVNLGWEHEVHTLTVGDAIGIKNKGEYEVRQYHPTEKIVGYVQAGESLLVTVEPFRSTLVRVTPVDKSGAGISGIDYRVLKDREGEPVEIELLGAPGKTYEISLKGGLDYEYVTIDGKKVKALQNGGKFNVSFGGSKLKNNPHRNLNASFTNIPIPTDAEKQLETLFFGLDNNAMEVRSLKRSGETAFPQVKAARDAFFESPLFVELGIWDKQLFDGNPETGFSHHRSRYEAVQPITSDPDYKWGIFRLDLGSVTALDSVLLKGLSQGYQCCGVEASANLDKWEKLAFTQSRGQLCIHTQQKGYCFFRISRSPESVTEIEGYAAGKSVNREAWKANNLFRLYNEQPAVTARKAEILIDEAAPGSYLTVPLEGKHGEEGAYVIFKIDGKYMGSPERITAYQANCWESDVIHRNSNYTYLFPITPEMKGKKIEVYVLGFDAENTGFTPSVWITSAFPYLTKKMRVQPRMNN</sequence>
<comment type="caution">
    <text evidence="1">The sequence shown here is derived from an EMBL/GenBank/DDBJ whole genome shotgun (WGS) entry which is preliminary data.</text>
</comment>
<dbReference type="EMBL" id="SNRY01003632">
    <property type="protein sequence ID" value="KAA6320297.1"/>
    <property type="molecule type" value="Genomic_DNA"/>
</dbReference>
<dbReference type="AlphaFoldDB" id="A0A5J4QEX8"/>
<protein>
    <submittedName>
        <fullName evidence="1">Uncharacterized protein</fullName>
    </submittedName>
</protein>
<name>A0A5J4QEX8_9ZZZZ</name>
<reference evidence="1" key="1">
    <citation type="submission" date="2019-03" db="EMBL/GenBank/DDBJ databases">
        <title>Single cell metagenomics reveals metabolic interactions within the superorganism composed of flagellate Streblomastix strix and complex community of Bacteroidetes bacteria on its surface.</title>
        <authorList>
            <person name="Treitli S.C."/>
            <person name="Kolisko M."/>
            <person name="Husnik F."/>
            <person name="Keeling P."/>
            <person name="Hampl V."/>
        </authorList>
    </citation>
    <scope>NUCLEOTIDE SEQUENCE</scope>
    <source>
        <strain evidence="1">STM</strain>
    </source>
</reference>
<gene>
    <name evidence="1" type="ORF">EZS27_029911</name>
</gene>
<organism evidence="1">
    <name type="scientific">termite gut metagenome</name>
    <dbReference type="NCBI Taxonomy" id="433724"/>
    <lineage>
        <taxon>unclassified sequences</taxon>
        <taxon>metagenomes</taxon>
        <taxon>organismal metagenomes</taxon>
    </lineage>
</organism>
<accession>A0A5J4QEX8</accession>